<protein>
    <recommendedName>
        <fullName evidence="3">DUF676 domain-containing protein</fullName>
    </recommendedName>
</protein>
<dbReference type="EMBL" id="CP002499">
    <property type="protein sequence ID" value="AET38856.1"/>
    <property type="molecule type" value="Genomic_DNA"/>
</dbReference>
<dbReference type="InterPro" id="IPR007751">
    <property type="entry name" value="DUF676_lipase-like"/>
</dbReference>
<dbReference type="InterPro" id="IPR016445">
    <property type="entry name" value="Rog1_fam"/>
</dbReference>
<evidence type="ECO:0000259" key="3">
    <source>
        <dbReference type="Pfam" id="PF05057"/>
    </source>
</evidence>
<dbReference type="Pfam" id="PF05057">
    <property type="entry name" value="DUF676"/>
    <property type="match status" value="1"/>
</dbReference>
<proteinExistence type="inferred from homology"/>
<dbReference type="PANTHER" id="PTHR12482:SF62">
    <property type="entry name" value="LIPASE ROG1-RELATED"/>
    <property type="match status" value="1"/>
</dbReference>
<comment type="similarity">
    <text evidence="1">Belongs to the putative lipase ROG1 family.</text>
</comment>
<dbReference type="OMA" id="TIARRWH"/>
<dbReference type="InParanoid" id="G8JRT7"/>
<dbReference type="InterPro" id="IPR044294">
    <property type="entry name" value="Lipase-like"/>
</dbReference>
<gene>
    <name evidence="4" type="ordered locus">Ecym_3369</name>
</gene>
<dbReference type="PANTHER" id="PTHR12482">
    <property type="entry name" value="LIPASE ROG1-RELATED-RELATED"/>
    <property type="match status" value="1"/>
</dbReference>
<dbReference type="GO" id="GO:0047372">
    <property type="term" value="F:monoacylglycerol lipase activity"/>
    <property type="evidence" value="ECO:0007669"/>
    <property type="project" value="TreeGrafter"/>
</dbReference>
<keyword evidence="2" id="KW-0442">Lipid degradation</keyword>
<evidence type="ECO:0000313" key="4">
    <source>
        <dbReference type="EMBL" id="AET38856.1"/>
    </source>
</evidence>
<dbReference type="PIRSF" id="PIRSF005412">
    <property type="entry name" value="UCP005412_abhydr"/>
    <property type="match status" value="1"/>
</dbReference>
<dbReference type="FunCoup" id="G8JRT7">
    <property type="interactions" value="31"/>
</dbReference>
<dbReference type="Gene3D" id="3.40.50.1820">
    <property type="entry name" value="alpha/beta hydrolase"/>
    <property type="match status" value="1"/>
</dbReference>
<dbReference type="KEGG" id="erc:Ecym_3369"/>
<sequence length="646" mass="73904">MASEDNPIFLYHYRSSVKIGELERYYFAYDFYDDDDDLPEDLDFGSLWVKVKNISNLTYRAAYLMGPYVLYCDVRTKEYHHSQKLFASADQPQFDSTIQPQQEFIAELSLHKLQKKYFWIVEVISQIIFTSNTQIAFEITIATSKEAISEDIALEPTAGSFSNRITVNRQTTLDLWNLPQQIFDDCLKPEHLVILTHGLHSNITADLNYLKEQIEDAQRHYPNELLIVKGFMDNICKTEKGIKFLGTRLAEHIVKQLYNKRVKKISFIGHSLGGLTQTFAIAYISVNYPWFFDTVQPVNFVTLASPLLGLVTNNPVYVNMFLSMGIVGKTGQDLRLQVASNQESPLLYDLPGPITRNALKKFQKRTLYANATNDGIVPLYTSALLYLDYDDVLSQLKNNSYYRSDSQNFFTKTLFNPLIKVINLLAPQLQGDSAIPKGSILESVMSVLLPPLPDKTYIMDPSSRPNIILHDKMYSEDDIPEPNSSPSKSFWDSLLNLGNGDQYKQLEEEMAKKWHRGLTWRKVIVNLKPDAHNNIIVRRRFVNAYGWSVVDHLVQNHFNGTENSYPVGNHADSPIDEQVERDCHWINRPHNGTFFDVGLTGMISSVGEIIENFKNTAFQSNSTPNPPLPRDAFEEELFRFTNNILG</sequence>
<dbReference type="OrthoDB" id="5368485at2759"/>
<dbReference type="SUPFAM" id="SSF53474">
    <property type="entry name" value="alpha/beta-Hydrolases"/>
    <property type="match status" value="1"/>
</dbReference>
<dbReference type="GO" id="GO:0016042">
    <property type="term" value="P:lipid catabolic process"/>
    <property type="evidence" value="ECO:0007669"/>
    <property type="project" value="UniProtKB-KW"/>
</dbReference>
<reference evidence="5" key="1">
    <citation type="journal article" date="2012" name="G3 (Bethesda)">
        <title>Pichia sorbitophila, an interspecies yeast hybrid reveals early steps of genome resolution following polyploidization.</title>
        <authorList>
            <person name="Leh Louis V."/>
            <person name="Despons L."/>
            <person name="Friedrich A."/>
            <person name="Martin T."/>
            <person name="Durrens P."/>
            <person name="Casaregola S."/>
            <person name="Neuveglise C."/>
            <person name="Fairhead C."/>
            <person name="Marck C."/>
            <person name="Cruz J.A."/>
            <person name="Straub M.L."/>
            <person name="Kugler V."/>
            <person name="Sacerdot C."/>
            <person name="Uzunov Z."/>
            <person name="Thierry A."/>
            <person name="Weiss S."/>
            <person name="Bleykasten C."/>
            <person name="De Montigny J."/>
            <person name="Jacques N."/>
            <person name="Jung P."/>
            <person name="Lemaire M."/>
            <person name="Mallet S."/>
            <person name="Morel G."/>
            <person name="Richard G.F."/>
            <person name="Sarkar A."/>
            <person name="Savel G."/>
            <person name="Schacherer J."/>
            <person name="Seret M.L."/>
            <person name="Talla E."/>
            <person name="Samson G."/>
            <person name="Jubin C."/>
            <person name="Poulain J."/>
            <person name="Vacherie B."/>
            <person name="Barbe V."/>
            <person name="Pelletier E."/>
            <person name="Sherman D.J."/>
            <person name="Westhof E."/>
            <person name="Weissenbach J."/>
            <person name="Baret P.V."/>
            <person name="Wincker P."/>
            <person name="Gaillardin C."/>
            <person name="Dujon B."/>
            <person name="Souciet J.L."/>
        </authorList>
    </citation>
    <scope>NUCLEOTIDE SEQUENCE [LARGE SCALE GENOMIC DNA]</scope>
    <source>
        <strain evidence="5">CBS 270.75 / DBVPG 7215 / KCTC 17166 / NRRL Y-17582</strain>
    </source>
</reference>
<dbReference type="AlphaFoldDB" id="G8JRT7"/>
<dbReference type="InterPro" id="IPR029058">
    <property type="entry name" value="AB_hydrolase_fold"/>
</dbReference>
<organism evidence="4 5">
    <name type="scientific">Eremothecium cymbalariae (strain CBS 270.75 / DBVPG 7215 / KCTC 17166 / NRRL Y-17582)</name>
    <name type="common">Yeast</name>
    <dbReference type="NCBI Taxonomy" id="931890"/>
    <lineage>
        <taxon>Eukaryota</taxon>
        <taxon>Fungi</taxon>
        <taxon>Dikarya</taxon>
        <taxon>Ascomycota</taxon>
        <taxon>Saccharomycotina</taxon>
        <taxon>Saccharomycetes</taxon>
        <taxon>Saccharomycetales</taxon>
        <taxon>Saccharomycetaceae</taxon>
        <taxon>Eremothecium</taxon>
    </lineage>
</organism>
<evidence type="ECO:0000256" key="1">
    <source>
        <dbReference type="ARBA" id="ARBA00007920"/>
    </source>
</evidence>
<dbReference type="eggNOG" id="KOG4372">
    <property type="taxonomic scope" value="Eukaryota"/>
</dbReference>
<accession>G8JRT7</accession>
<dbReference type="GeneID" id="11468935"/>
<evidence type="ECO:0000256" key="2">
    <source>
        <dbReference type="ARBA" id="ARBA00022963"/>
    </source>
</evidence>
<keyword evidence="5" id="KW-1185">Reference proteome</keyword>
<name>G8JRT7_ERECY</name>
<dbReference type="RefSeq" id="XP_003645673.1">
    <property type="nucleotide sequence ID" value="XM_003645625.1"/>
</dbReference>
<dbReference type="HOGENOM" id="CLU_007367_1_0_1"/>
<dbReference type="Proteomes" id="UP000006790">
    <property type="component" value="Chromosome 3"/>
</dbReference>
<evidence type="ECO:0000313" key="5">
    <source>
        <dbReference type="Proteomes" id="UP000006790"/>
    </source>
</evidence>
<keyword evidence="2" id="KW-0443">Lipid metabolism</keyword>
<feature type="domain" description="DUF676" evidence="3">
    <location>
        <begin position="188"/>
        <end position="381"/>
    </location>
</feature>